<evidence type="ECO:0000313" key="2">
    <source>
        <dbReference type="Proteomes" id="UP000499080"/>
    </source>
</evidence>
<comment type="caution">
    <text evidence="1">The sequence shown here is derived from an EMBL/GenBank/DDBJ whole genome shotgun (WGS) entry which is preliminary data.</text>
</comment>
<dbReference type="AlphaFoldDB" id="A0A4Y2UGW8"/>
<proteinExistence type="predicted"/>
<organism evidence="1 2">
    <name type="scientific">Araneus ventricosus</name>
    <name type="common">Orbweaver spider</name>
    <name type="synonym">Epeira ventricosa</name>
    <dbReference type="NCBI Taxonomy" id="182803"/>
    <lineage>
        <taxon>Eukaryota</taxon>
        <taxon>Metazoa</taxon>
        <taxon>Ecdysozoa</taxon>
        <taxon>Arthropoda</taxon>
        <taxon>Chelicerata</taxon>
        <taxon>Arachnida</taxon>
        <taxon>Araneae</taxon>
        <taxon>Araneomorphae</taxon>
        <taxon>Entelegynae</taxon>
        <taxon>Araneoidea</taxon>
        <taxon>Araneidae</taxon>
        <taxon>Araneus</taxon>
    </lineage>
</organism>
<name>A0A4Y2UGW8_ARAVE</name>
<protein>
    <submittedName>
        <fullName evidence="1">Uncharacterized protein</fullName>
    </submittedName>
</protein>
<reference evidence="1 2" key="1">
    <citation type="journal article" date="2019" name="Sci. Rep.">
        <title>Orb-weaving spider Araneus ventricosus genome elucidates the spidroin gene catalogue.</title>
        <authorList>
            <person name="Kono N."/>
            <person name="Nakamura H."/>
            <person name="Ohtoshi R."/>
            <person name="Moran D.A.P."/>
            <person name="Shinohara A."/>
            <person name="Yoshida Y."/>
            <person name="Fujiwara M."/>
            <person name="Mori M."/>
            <person name="Tomita M."/>
            <person name="Arakawa K."/>
        </authorList>
    </citation>
    <scope>NUCLEOTIDE SEQUENCE [LARGE SCALE GENOMIC DNA]</scope>
</reference>
<sequence>MLQHRSPQLQRRMGPVFGSYCQKKQTDTASDLSRQLSSATGTTVSKADRWLYRRLGHVVYNKACQIVFTYRNSLSPAIGLSQCEHGNLSDTATVV</sequence>
<keyword evidence="2" id="KW-1185">Reference proteome</keyword>
<gene>
    <name evidence="1" type="ORF">AVEN_160249_1</name>
</gene>
<dbReference type="EMBL" id="BGPR01035801">
    <property type="protein sequence ID" value="GBO10797.1"/>
    <property type="molecule type" value="Genomic_DNA"/>
</dbReference>
<dbReference type="Proteomes" id="UP000499080">
    <property type="component" value="Unassembled WGS sequence"/>
</dbReference>
<evidence type="ECO:0000313" key="1">
    <source>
        <dbReference type="EMBL" id="GBO10797.1"/>
    </source>
</evidence>
<accession>A0A4Y2UGW8</accession>